<comment type="caution">
    <text evidence="4">The sequence shown here is derived from an EMBL/GenBank/DDBJ whole genome shotgun (WGS) entry which is preliminary data.</text>
</comment>
<accession>A0ABD5MB13</accession>
<gene>
    <name evidence="4" type="ORF">OS889_08800</name>
</gene>
<dbReference type="Gene3D" id="3.40.1390.20">
    <property type="entry name" value="HprK N-terminal domain-like"/>
    <property type="match status" value="1"/>
</dbReference>
<dbReference type="Pfam" id="PF07085">
    <property type="entry name" value="DRTGG"/>
    <property type="match status" value="1"/>
</dbReference>
<feature type="compositionally biased region" description="Acidic residues" evidence="2">
    <location>
        <begin position="357"/>
        <end position="371"/>
    </location>
</feature>
<dbReference type="Pfam" id="PF13500">
    <property type="entry name" value="AAA_26"/>
    <property type="match status" value="1"/>
</dbReference>
<dbReference type="AlphaFoldDB" id="A0ABD5MB13"/>
<protein>
    <submittedName>
        <fullName evidence="4">Phosphotransacetylase family protein</fullName>
    </submittedName>
</protein>
<dbReference type="CDD" id="cd03109">
    <property type="entry name" value="DTBS"/>
    <property type="match status" value="1"/>
</dbReference>
<dbReference type="InterPro" id="IPR028979">
    <property type="entry name" value="Ser_kin/Pase_Hpr-like_N_sf"/>
</dbReference>
<dbReference type="Proteomes" id="UP001570511">
    <property type="component" value="Unassembled WGS sequence"/>
</dbReference>
<dbReference type="EMBL" id="JBGNYA010000001">
    <property type="protein sequence ID" value="MFA1611100.1"/>
    <property type="molecule type" value="Genomic_DNA"/>
</dbReference>
<dbReference type="InterPro" id="IPR010766">
    <property type="entry name" value="DRTGG"/>
</dbReference>
<feature type="region of interest" description="Disordered" evidence="2">
    <location>
        <begin position="349"/>
        <end position="371"/>
    </location>
</feature>
<dbReference type="RefSeq" id="WP_372389129.1">
    <property type="nucleotide sequence ID" value="NZ_JBGNYA010000001.1"/>
</dbReference>
<dbReference type="SUPFAM" id="SSF75138">
    <property type="entry name" value="HprK N-terminal domain-like"/>
    <property type="match status" value="1"/>
</dbReference>
<evidence type="ECO:0000256" key="1">
    <source>
        <dbReference type="ARBA" id="ARBA00022962"/>
    </source>
</evidence>
<proteinExistence type="predicted"/>
<organism evidence="4 5">
    <name type="scientific">Halobellus rubicundus</name>
    <dbReference type="NCBI Taxonomy" id="2996466"/>
    <lineage>
        <taxon>Archaea</taxon>
        <taxon>Methanobacteriati</taxon>
        <taxon>Methanobacteriota</taxon>
        <taxon>Stenosarchaea group</taxon>
        <taxon>Halobacteria</taxon>
        <taxon>Halobacteriales</taxon>
        <taxon>Haloferacaceae</taxon>
        <taxon>Halobellus</taxon>
    </lineage>
</organism>
<dbReference type="SUPFAM" id="SSF52540">
    <property type="entry name" value="P-loop containing nucleoside triphosphate hydrolases"/>
    <property type="match status" value="1"/>
</dbReference>
<evidence type="ECO:0000256" key="2">
    <source>
        <dbReference type="SAM" id="MobiDB-lite"/>
    </source>
</evidence>
<feature type="domain" description="DRTGG" evidence="3">
    <location>
        <begin position="218"/>
        <end position="322"/>
    </location>
</feature>
<reference evidence="4 5" key="1">
    <citation type="submission" date="2024-08" db="EMBL/GenBank/DDBJ databases">
        <title>Halobellus sp. MBLA0158 whole genome sequence.</title>
        <authorList>
            <person name="Hwang C.Y."/>
            <person name="Cho E.-S."/>
            <person name="Seo M.-J."/>
        </authorList>
    </citation>
    <scope>NUCLEOTIDE SEQUENCE [LARGE SCALE GENOMIC DNA]</scope>
    <source>
        <strain evidence="4 5">MBLA0158</strain>
    </source>
</reference>
<sequence>MHEHTLLVTSTAESTGKTAITLALGRLAQAREKRVGYMKPKGTRLQSNVGKTLDEDPMLARELLGLDSEMHQMEPIVYSPTFIDGAIRGQEDPDELGAIVAERFAELAADTDLMLVEGGGSWTTGGIVDLTDPEVADRLDAEVLLVAEYEQAGDLDDVLAAADAFGDRLAGVLFNRVADAAFDELEQEGVPFLEGRGIPVVGVVSRERELAGVTVDALAAELGADDLVSGDRDAYVERFLVGAMGGDAALRYFRRTKNAAVITGGDRSEIVTAALEAPGVNAIILTGGHRPTPAVLGKAEEKGVPVMLVTGDTLSVVDRAEAVVNTGRARDAETIDRMSELLNDHADVESLIGGTGDEPDTEGDAGDDAGA</sequence>
<name>A0ABD5MB13_9EURY</name>
<dbReference type="PANTHER" id="PTHR21343">
    <property type="entry name" value="DETHIOBIOTIN SYNTHETASE"/>
    <property type="match status" value="1"/>
</dbReference>
<dbReference type="Gene3D" id="3.40.50.300">
    <property type="entry name" value="P-loop containing nucleotide triphosphate hydrolases"/>
    <property type="match status" value="1"/>
</dbReference>
<evidence type="ECO:0000259" key="3">
    <source>
        <dbReference type="Pfam" id="PF07085"/>
    </source>
</evidence>
<dbReference type="InterPro" id="IPR027417">
    <property type="entry name" value="P-loop_NTPase"/>
</dbReference>
<evidence type="ECO:0000313" key="5">
    <source>
        <dbReference type="Proteomes" id="UP001570511"/>
    </source>
</evidence>
<keyword evidence="1" id="KW-0315">Glutamine amidotransferase</keyword>
<dbReference type="PANTHER" id="PTHR21343:SF8">
    <property type="entry name" value="DRTGG DOMAIN-CONTAINING PROTEIN"/>
    <property type="match status" value="1"/>
</dbReference>
<keyword evidence="5" id="KW-1185">Reference proteome</keyword>
<evidence type="ECO:0000313" key="4">
    <source>
        <dbReference type="EMBL" id="MFA1611100.1"/>
    </source>
</evidence>